<gene>
    <name evidence="2" type="ORF">GO495_02955</name>
</gene>
<dbReference type="EMBL" id="WRXO01000001">
    <property type="protein sequence ID" value="MVT39534.1"/>
    <property type="molecule type" value="Genomic_DNA"/>
</dbReference>
<keyword evidence="3" id="KW-1185">Reference proteome</keyword>
<dbReference type="AlphaFoldDB" id="A0A6N8J3M7"/>
<dbReference type="Proteomes" id="UP000468388">
    <property type="component" value="Unassembled WGS sequence"/>
</dbReference>
<feature type="transmembrane region" description="Helical" evidence="1">
    <location>
        <begin position="7"/>
        <end position="27"/>
    </location>
</feature>
<keyword evidence="1" id="KW-0812">Transmembrane</keyword>
<dbReference type="OrthoDB" id="85863at563835"/>
<name>A0A6N8J3M7_9BACT</name>
<evidence type="ECO:0000313" key="3">
    <source>
        <dbReference type="Proteomes" id="UP000468388"/>
    </source>
</evidence>
<reference evidence="2 3" key="1">
    <citation type="submission" date="2019-12" db="EMBL/GenBank/DDBJ databases">
        <title>The draft genomic sequence of strain Chitinophaga oryziterrae JCM 16595.</title>
        <authorList>
            <person name="Zhang X."/>
        </authorList>
    </citation>
    <scope>NUCLEOTIDE SEQUENCE [LARGE SCALE GENOMIC DNA]</scope>
    <source>
        <strain evidence="2 3">JCM 16595</strain>
    </source>
</reference>
<proteinExistence type="predicted"/>
<accession>A0A6N8J3M7</accession>
<evidence type="ECO:0000313" key="2">
    <source>
        <dbReference type="EMBL" id="MVT39534.1"/>
    </source>
</evidence>
<evidence type="ECO:0000256" key="1">
    <source>
        <dbReference type="SAM" id="Phobius"/>
    </source>
</evidence>
<keyword evidence="1" id="KW-0472">Membrane</keyword>
<dbReference type="RefSeq" id="WP_157298201.1">
    <property type="nucleotide sequence ID" value="NZ_BAAAZB010000005.1"/>
</dbReference>
<sequence>MSKDKKLITVLSGISIIATMMAVAGFLGRGRATAPVVVRMSQDTLSPDLVKKNEKLWDNYPDLVIGSRRVTLDNGTLAEIGVDDSIILHKRDILFFRCHFGANMQDTVLAKQLLDEIIHSNRKITVLLDKFSADFLKQIKLIDAYLPVSIVLLRDLPVNIERVKISFFFKIDETEKLEDLFFPKVAMEEVTHKYLLNAN</sequence>
<comment type="caution">
    <text evidence="2">The sequence shown here is derived from an EMBL/GenBank/DDBJ whole genome shotgun (WGS) entry which is preliminary data.</text>
</comment>
<protein>
    <submittedName>
        <fullName evidence="2">Uncharacterized protein</fullName>
    </submittedName>
</protein>
<organism evidence="2 3">
    <name type="scientific">Chitinophaga oryziterrae</name>
    <dbReference type="NCBI Taxonomy" id="1031224"/>
    <lineage>
        <taxon>Bacteria</taxon>
        <taxon>Pseudomonadati</taxon>
        <taxon>Bacteroidota</taxon>
        <taxon>Chitinophagia</taxon>
        <taxon>Chitinophagales</taxon>
        <taxon>Chitinophagaceae</taxon>
        <taxon>Chitinophaga</taxon>
    </lineage>
</organism>
<keyword evidence="1" id="KW-1133">Transmembrane helix</keyword>